<dbReference type="EMBL" id="WNDX01000079">
    <property type="protein sequence ID" value="KAF1042583.1"/>
    <property type="molecule type" value="Genomic_DNA"/>
</dbReference>
<feature type="region of interest" description="Disordered" evidence="1">
    <location>
        <begin position="17"/>
        <end position="36"/>
    </location>
</feature>
<evidence type="ECO:0008006" key="5">
    <source>
        <dbReference type="Google" id="ProtNLM"/>
    </source>
</evidence>
<keyword evidence="2" id="KW-1133">Transmembrane helix</keyword>
<evidence type="ECO:0000256" key="1">
    <source>
        <dbReference type="SAM" id="MobiDB-lite"/>
    </source>
</evidence>
<name>A0A7V8FVU8_9BURK</name>
<proteinExistence type="predicted"/>
<sequence>MTENTKIDNKVVDLFKGKTPKSGFDNGGDGPHDGDMDARVKKLEEEMLTIKTDLGIIKANYATKADIAAMETSIHKELHNLTWKLIGVAGALVAAVYFVATHAK</sequence>
<reference evidence="4" key="1">
    <citation type="journal article" date="2020" name="MBio">
        <title>Horizontal gene transfer to a defensive symbiont with a reduced genome amongst a multipartite beetle microbiome.</title>
        <authorList>
            <person name="Waterworth S.C."/>
            <person name="Florez L.V."/>
            <person name="Rees E.R."/>
            <person name="Hertweck C."/>
            <person name="Kaltenpoth M."/>
            <person name="Kwan J.C."/>
        </authorList>
    </citation>
    <scope>NUCLEOTIDE SEQUENCE [LARGE SCALE GENOMIC DNA]</scope>
</reference>
<feature type="transmembrane region" description="Helical" evidence="2">
    <location>
        <begin position="81"/>
        <end position="100"/>
    </location>
</feature>
<protein>
    <recommendedName>
        <fullName evidence="5">DUF1640 domain-containing protein</fullName>
    </recommendedName>
</protein>
<dbReference type="AlphaFoldDB" id="A0A7V8FVU8"/>
<evidence type="ECO:0000313" key="3">
    <source>
        <dbReference type="EMBL" id="KAF1042583.1"/>
    </source>
</evidence>
<gene>
    <name evidence="3" type="ORF">GAK35_02630</name>
</gene>
<comment type="caution">
    <text evidence="3">The sequence shown here is derived from an EMBL/GenBank/DDBJ whole genome shotgun (WGS) entry which is preliminary data.</text>
</comment>
<accession>A0A7V8FVU8</accession>
<keyword evidence="2" id="KW-0812">Transmembrane</keyword>
<dbReference type="Proteomes" id="UP000462435">
    <property type="component" value="Unassembled WGS sequence"/>
</dbReference>
<evidence type="ECO:0000256" key="2">
    <source>
        <dbReference type="SAM" id="Phobius"/>
    </source>
</evidence>
<organism evidence="3 4">
    <name type="scientific">Herbaspirillum frisingense</name>
    <dbReference type="NCBI Taxonomy" id="92645"/>
    <lineage>
        <taxon>Bacteria</taxon>
        <taxon>Pseudomonadati</taxon>
        <taxon>Pseudomonadota</taxon>
        <taxon>Betaproteobacteria</taxon>
        <taxon>Burkholderiales</taxon>
        <taxon>Oxalobacteraceae</taxon>
        <taxon>Herbaspirillum</taxon>
    </lineage>
</organism>
<keyword evidence="2" id="KW-0472">Membrane</keyword>
<evidence type="ECO:0000313" key="4">
    <source>
        <dbReference type="Proteomes" id="UP000462435"/>
    </source>
</evidence>